<dbReference type="GO" id="GO:0005975">
    <property type="term" value="P:carbohydrate metabolic process"/>
    <property type="evidence" value="ECO:0007669"/>
    <property type="project" value="UniProtKB-ARBA"/>
</dbReference>
<proteinExistence type="predicted"/>
<dbReference type="CDD" id="cd00146">
    <property type="entry name" value="PKD"/>
    <property type="match status" value="2"/>
</dbReference>
<dbReference type="InterPro" id="IPR022409">
    <property type="entry name" value="PKD/Chitinase_dom"/>
</dbReference>
<sequence length="917" mass="93439">MRPTRVATLLTAGLVTLLGMPGAAAAADTPSTLYVDNRDASRCSDAGPGSQAVPYCTLSAAAKVVQPGQTVKIRPGKQYDESVTIDRSGEPGRPIAFALDPVGDRRHAEPAYTRAVTIRGASHVRLSGLRAFGGVTISGAAGIRLEGVSVTKGNLPDALLVEGSTDVQVVRSEIAGVRIAGGSRDTVVSRSMLIGSRGQAVTAVDAPGTILTNNMIVGYCGAMASVGGGSTGSGLFNNVLHNSRTSDHCKSAEPRQGIAVAPGAVEGTRVDYNLTIANAPLQQVYAWSGAVHPTPEAFRAATGQGAHDLLTSDPREASVSLAVDSADATAPGVTTTDYDGYPMSDDPRVPNTGRNGGYLDRGARETHDFLSKVWMDVEPSWAPAGTPVEVRAYSDSKWPTMMSYRVDFGDGSAPVAAVDSGDGAPRASHVYRSPCECKVTVTGVNGGGTTFSDERTVRVTAATPPAAAFTAEPVLPASADPSSHVRPLTVRIDPSGTTAPWPVRFVHVDFGDGSGTSTEHTGPVEHTYARPGTYGVTVTVRDSQGTETTATRRVQVDYAPSAYTAVAPFRLLDSRTTGSALHSGGPVQVALPVGQAVPGHALSGGMAAAVLNVTVTGATEDTHLSVWPSGQPRPATSNVNVRAGGTSSNTVTVPVGADGRIQAQLNSGRAELVVDFAGYYQPGAGHRFTPVAPTRLADTRTAGGALGGGQIRTVKVAGTAGIPAGATAVALNLTGTGATADAHVIAYPDPARRPATSNLNVEPGKDKSNQAIVPVGPDGTITLWTNTGSTHVVVDAVGWYGKDGRALFTPAVPKRLADTRTTGRLAPGATAAVTGLPAGAVGAVLNVTATESTGAGFLTVYAAGAARPAASSVNTRPGDTVPNHVTTPVSGGGAAVWNSFGGSTHVIADLLGHFTQP</sequence>
<dbReference type="EMBL" id="CP030862">
    <property type="protein sequence ID" value="AXE22380.1"/>
    <property type="molecule type" value="Genomic_DNA"/>
</dbReference>
<dbReference type="SMART" id="SM00089">
    <property type="entry name" value="PKD"/>
    <property type="match status" value="2"/>
</dbReference>
<feature type="region of interest" description="Disordered" evidence="1">
    <location>
        <begin position="623"/>
        <end position="653"/>
    </location>
</feature>
<dbReference type="KEGG" id="sgz:C0216_02030"/>
<dbReference type="InterPro" id="IPR011050">
    <property type="entry name" value="Pectin_lyase_fold/virulence"/>
</dbReference>
<dbReference type="SUPFAM" id="SSF51126">
    <property type="entry name" value="Pectin lyase-like"/>
    <property type="match status" value="1"/>
</dbReference>
<feature type="domain" description="PKD" evidence="3">
    <location>
        <begin position="473"/>
        <end position="556"/>
    </location>
</feature>
<dbReference type="InterPro" id="IPR000601">
    <property type="entry name" value="PKD_dom"/>
</dbReference>
<protein>
    <recommendedName>
        <fullName evidence="3">PKD domain-containing protein</fullName>
    </recommendedName>
</protein>
<evidence type="ECO:0000259" key="3">
    <source>
        <dbReference type="PROSITE" id="PS50093"/>
    </source>
</evidence>
<dbReference type="Gene3D" id="2.60.40.10">
    <property type="entry name" value="Immunoglobulins"/>
    <property type="match status" value="2"/>
</dbReference>
<dbReference type="PROSITE" id="PS50093">
    <property type="entry name" value="PKD"/>
    <property type="match status" value="2"/>
</dbReference>
<accession>A0A344TUQ9</accession>
<organism evidence="4 5">
    <name type="scientific">Streptomyces globosus</name>
    <dbReference type="NCBI Taxonomy" id="68209"/>
    <lineage>
        <taxon>Bacteria</taxon>
        <taxon>Bacillati</taxon>
        <taxon>Actinomycetota</taxon>
        <taxon>Actinomycetes</taxon>
        <taxon>Kitasatosporales</taxon>
        <taxon>Streptomycetaceae</taxon>
        <taxon>Streptomyces</taxon>
    </lineage>
</organism>
<evidence type="ECO:0000256" key="2">
    <source>
        <dbReference type="SAM" id="SignalP"/>
    </source>
</evidence>
<dbReference type="InterPro" id="IPR012334">
    <property type="entry name" value="Pectin_lyas_fold"/>
</dbReference>
<dbReference type="InterPro" id="IPR035986">
    <property type="entry name" value="PKD_dom_sf"/>
</dbReference>
<feature type="domain" description="PKD" evidence="3">
    <location>
        <begin position="399"/>
        <end position="466"/>
    </location>
</feature>
<evidence type="ECO:0000313" key="4">
    <source>
        <dbReference type="EMBL" id="AXE22380.1"/>
    </source>
</evidence>
<dbReference type="InterPro" id="IPR013783">
    <property type="entry name" value="Ig-like_fold"/>
</dbReference>
<keyword evidence="2" id="KW-0732">Signal</keyword>
<feature type="chain" id="PRO_5017071063" description="PKD domain-containing protein" evidence="2">
    <location>
        <begin position="27"/>
        <end position="917"/>
    </location>
</feature>
<name>A0A344TUQ9_9ACTN</name>
<dbReference type="RefSeq" id="WP_114053594.1">
    <property type="nucleotide sequence ID" value="NZ_CP030862.1"/>
</dbReference>
<dbReference type="AlphaFoldDB" id="A0A344TUQ9"/>
<feature type="region of interest" description="Disordered" evidence="1">
    <location>
        <begin position="330"/>
        <end position="360"/>
    </location>
</feature>
<reference evidence="4 5" key="1">
    <citation type="submission" date="2018-01" db="EMBL/GenBank/DDBJ databases">
        <title>Draft genome Sequence of streptomyces globosus LZH-48.</title>
        <authorList>
            <person name="Ran K."/>
            <person name="Li Z."/>
            <person name="Wei S."/>
            <person name="Dong R."/>
        </authorList>
    </citation>
    <scope>NUCLEOTIDE SEQUENCE [LARGE SCALE GENOMIC DNA]</scope>
    <source>
        <strain evidence="4 5">LZH-48</strain>
    </source>
</reference>
<evidence type="ECO:0000256" key="1">
    <source>
        <dbReference type="SAM" id="MobiDB-lite"/>
    </source>
</evidence>
<dbReference type="SUPFAM" id="SSF49299">
    <property type="entry name" value="PKD domain"/>
    <property type="match status" value="2"/>
</dbReference>
<dbReference type="Pfam" id="PF18911">
    <property type="entry name" value="PKD_4"/>
    <property type="match status" value="1"/>
</dbReference>
<dbReference type="Pfam" id="PF00801">
    <property type="entry name" value="PKD"/>
    <property type="match status" value="1"/>
</dbReference>
<dbReference type="Gene3D" id="2.160.20.10">
    <property type="entry name" value="Single-stranded right-handed beta-helix, Pectin lyase-like"/>
    <property type="match status" value="1"/>
</dbReference>
<dbReference type="Proteomes" id="UP000252004">
    <property type="component" value="Chromosome"/>
</dbReference>
<gene>
    <name evidence="4" type="ORF">C0216_02030</name>
</gene>
<keyword evidence="5" id="KW-1185">Reference proteome</keyword>
<evidence type="ECO:0000313" key="5">
    <source>
        <dbReference type="Proteomes" id="UP000252004"/>
    </source>
</evidence>
<dbReference type="OrthoDB" id="226690at2"/>
<feature type="compositionally biased region" description="Polar residues" evidence="1">
    <location>
        <begin position="634"/>
        <end position="652"/>
    </location>
</feature>
<feature type="signal peptide" evidence="2">
    <location>
        <begin position="1"/>
        <end position="26"/>
    </location>
</feature>